<sequence>MSAIPYELESPRIKESLNCKFAATTIDLYGDNKREDILTVITLKAEWTSEEISALFEEHNDCYNAGEIDMAFVEWLKLDKGVEFITL</sequence>
<comment type="caution">
    <text evidence="1">The sequence shown here is derived from an EMBL/GenBank/DDBJ whole genome shotgun (WGS) entry which is preliminary data.</text>
</comment>
<proteinExistence type="predicted"/>
<organism evidence="1 2">
    <name type="scientific">Bacillus mycoides</name>
    <dbReference type="NCBI Taxonomy" id="1405"/>
    <lineage>
        <taxon>Bacteria</taxon>
        <taxon>Bacillati</taxon>
        <taxon>Bacillota</taxon>
        <taxon>Bacilli</taxon>
        <taxon>Bacillales</taxon>
        <taxon>Bacillaceae</taxon>
        <taxon>Bacillus</taxon>
        <taxon>Bacillus cereus group</taxon>
    </lineage>
</organism>
<accession>A0A4U2ZVV6</accession>
<evidence type="ECO:0000313" key="2">
    <source>
        <dbReference type="Proteomes" id="UP000305524"/>
    </source>
</evidence>
<name>A0A4U2ZVV6_BACMY</name>
<dbReference type="RefSeq" id="WP_137059453.1">
    <property type="nucleotide sequence ID" value="NZ_CP036121.1"/>
</dbReference>
<dbReference type="EMBL" id="SZOD01001145">
    <property type="protein sequence ID" value="TKI79274.1"/>
    <property type="molecule type" value="Genomic_DNA"/>
</dbReference>
<evidence type="ECO:0000313" key="1">
    <source>
        <dbReference type="EMBL" id="TKI79274.1"/>
    </source>
</evidence>
<gene>
    <name evidence="1" type="ORF">FC701_32230</name>
</gene>
<dbReference type="AlphaFoldDB" id="A0A4U2ZVV6"/>
<dbReference type="Proteomes" id="UP000305524">
    <property type="component" value="Unassembled WGS sequence"/>
</dbReference>
<reference evidence="1 2" key="1">
    <citation type="journal article" date="2019" name="Environ. Microbiol.">
        <title>An active ?-lactamase is a part of an orchestrated cell wall stress resistance network of Bacillus subtilis and related rhizosphere species.</title>
        <authorList>
            <person name="Bucher T."/>
            <person name="Keren-Paz A."/>
            <person name="Hausser J."/>
            <person name="Olender T."/>
            <person name="Cytryn E."/>
            <person name="Kolodkin-Gal I."/>
        </authorList>
    </citation>
    <scope>NUCLEOTIDE SEQUENCE [LARGE SCALE GENOMIC DNA]</scope>
    <source>
        <strain evidence="1 2">I186</strain>
    </source>
</reference>
<protein>
    <submittedName>
        <fullName evidence="1">Uncharacterized protein</fullName>
    </submittedName>
</protein>